<evidence type="ECO:0000259" key="4">
    <source>
        <dbReference type="PROSITE" id="PS51844"/>
    </source>
</evidence>
<dbReference type="EMBL" id="JAODUP010000523">
    <property type="protein sequence ID" value="KAK2147989.1"/>
    <property type="molecule type" value="Genomic_DNA"/>
</dbReference>
<dbReference type="Gene3D" id="3.40.850.10">
    <property type="entry name" value="Kinesin motor domain"/>
    <property type="match status" value="1"/>
</dbReference>
<dbReference type="Pfam" id="PF02736">
    <property type="entry name" value="Myosin_N"/>
    <property type="match status" value="1"/>
</dbReference>
<organism evidence="5 6">
    <name type="scientific">Paralvinella palmiformis</name>
    <dbReference type="NCBI Taxonomy" id="53620"/>
    <lineage>
        <taxon>Eukaryota</taxon>
        <taxon>Metazoa</taxon>
        <taxon>Spiralia</taxon>
        <taxon>Lophotrochozoa</taxon>
        <taxon>Annelida</taxon>
        <taxon>Polychaeta</taxon>
        <taxon>Sedentaria</taxon>
        <taxon>Canalipalpata</taxon>
        <taxon>Terebellida</taxon>
        <taxon>Terebelliformia</taxon>
        <taxon>Alvinellidae</taxon>
        <taxon>Paralvinella</taxon>
    </lineage>
</organism>
<gene>
    <name evidence="5" type="ORF">LSH36_523g01059</name>
</gene>
<keyword evidence="3" id="KW-0009">Actin-binding</keyword>
<proteinExistence type="predicted"/>
<name>A0AAD9J7X5_9ANNE</name>
<protein>
    <recommendedName>
        <fullName evidence="4">Myosin N-terminal SH3-like domain-containing protein</fullName>
    </recommendedName>
</protein>
<dbReference type="SUPFAM" id="SSF52540">
    <property type="entry name" value="P-loop containing nucleoside triphosphate hydrolases"/>
    <property type="match status" value="1"/>
</dbReference>
<dbReference type="Proteomes" id="UP001208570">
    <property type="component" value="Unassembled WGS sequence"/>
</dbReference>
<dbReference type="GO" id="GO:0051015">
    <property type="term" value="F:actin filament binding"/>
    <property type="evidence" value="ECO:0007669"/>
    <property type="project" value="InterPro"/>
</dbReference>
<keyword evidence="1" id="KW-0547">Nucleotide-binding</keyword>
<keyword evidence="2" id="KW-0067">ATP-binding</keyword>
<dbReference type="InterPro" id="IPR027417">
    <property type="entry name" value="P-loop_NTPase"/>
</dbReference>
<dbReference type="GO" id="GO:0003774">
    <property type="term" value="F:cytoskeletal motor activity"/>
    <property type="evidence" value="ECO:0007669"/>
    <property type="project" value="InterPro"/>
</dbReference>
<accession>A0AAD9J7X5</accession>
<reference evidence="5" key="1">
    <citation type="journal article" date="2023" name="Mol. Biol. Evol.">
        <title>Third-Generation Sequencing Reveals the Adaptive Role of the Epigenome in Three Deep-Sea Polychaetes.</title>
        <authorList>
            <person name="Perez M."/>
            <person name="Aroh O."/>
            <person name="Sun Y."/>
            <person name="Lan Y."/>
            <person name="Juniper S.K."/>
            <person name="Young C.R."/>
            <person name="Angers B."/>
            <person name="Qian P.Y."/>
        </authorList>
    </citation>
    <scope>NUCLEOTIDE SEQUENCE</scope>
    <source>
        <strain evidence="5">P08H-3</strain>
    </source>
</reference>
<dbReference type="GO" id="GO:0016459">
    <property type="term" value="C:myosin complex"/>
    <property type="evidence" value="ECO:0007669"/>
    <property type="project" value="InterPro"/>
</dbReference>
<dbReference type="Gene3D" id="2.30.30.360">
    <property type="entry name" value="Myosin S1 fragment, N-terminal"/>
    <property type="match status" value="1"/>
</dbReference>
<feature type="domain" description="Myosin N-terminal SH3-like" evidence="4">
    <location>
        <begin position="28"/>
        <end position="79"/>
    </location>
</feature>
<evidence type="ECO:0000313" key="6">
    <source>
        <dbReference type="Proteomes" id="UP001208570"/>
    </source>
</evidence>
<dbReference type="InterPro" id="IPR008989">
    <property type="entry name" value="Myosin_S1_N"/>
</dbReference>
<evidence type="ECO:0000313" key="5">
    <source>
        <dbReference type="EMBL" id="KAK2147989.1"/>
    </source>
</evidence>
<comment type="caution">
    <text evidence="5">The sequence shown here is derived from an EMBL/GenBank/DDBJ whole genome shotgun (WGS) entry which is preliminary data.</text>
</comment>
<evidence type="ECO:0000256" key="3">
    <source>
        <dbReference type="ARBA" id="ARBA00023203"/>
    </source>
</evidence>
<dbReference type="InterPro" id="IPR036961">
    <property type="entry name" value="Kinesin_motor_dom_sf"/>
</dbReference>
<dbReference type="InterPro" id="IPR004009">
    <property type="entry name" value="SH3_Myosin"/>
</dbReference>
<evidence type="ECO:0000256" key="2">
    <source>
        <dbReference type="ARBA" id="ARBA00022840"/>
    </source>
</evidence>
<dbReference type="AlphaFoldDB" id="A0AAD9J7X5"/>
<dbReference type="GO" id="GO:0005524">
    <property type="term" value="F:ATP binding"/>
    <property type="evidence" value="ECO:0007669"/>
    <property type="project" value="UniProtKB-KW"/>
</dbReference>
<dbReference type="PROSITE" id="PS51844">
    <property type="entry name" value="SH3_LIKE"/>
    <property type="match status" value="1"/>
</dbReference>
<evidence type="ECO:0000256" key="1">
    <source>
        <dbReference type="ARBA" id="ARBA00022741"/>
    </source>
</evidence>
<keyword evidence="6" id="KW-1185">Reference proteome</keyword>
<sequence>MALEDDPDFQYLMISKKKLLEEQNQPFDGKKNCWIADAKEGYLKAEIKSTKGDEERTVKKDVIQQMNPPKFEKITDMANLTYLNEASVLYNLKARYQASLIYVSRPYCYIYIYIYVYIYNAVELFFL</sequence>